<dbReference type="RefSeq" id="WP_251949960.1">
    <property type="nucleotide sequence ID" value="NZ_CP080572.1"/>
</dbReference>
<organism evidence="2 3">
    <name type="scientific">Thermococcus argininiproducens</name>
    <dbReference type="NCBI Taxonomy" id="2866384"/>
    <lineage>
        <taxon>Archaea</taxon>
        <taxon>Methanobacteriati</taxon>
        <taxon>Methanobacteriota</taxon>
        <taxon>Thermococci</taxon>
        <taxon>Thermococcales</taxon>
        <taxon>Thermococcaceae</taxon>
        <taxon>Thermococcus</taxon>
    </lineage>
</organism>
<accession>A0A9E7SDE9</accession>
<gene>
    <name evidence="2" type="ORF">K1720_03455</name>
</gene>
<keyword evidence="3" id="KW-1185">Reference proteome</keyword>
<evidence type="ECO:0000256" key="1">
    <source>
        <dbReference type="SAM" id="Phobius"/>
    </source>
</evidence>
<feature type="transmembrane region" description="Helical" evidence="1">
    <location>
        <begin position="36"/>
        <end position="64"/>
    </location>
</feature>
<keyword evidence="1" id="KW-0472">Membrane</keyword>
<protein>
    <submittedName>
        <fullName evidence="2">Uncharacterized protein</fullName>
    </submittedName>
</protein>
<feature type="transmembrane region" description="Helical" evidence="1">
    <location>
        <begin position="84"/>
        <end position="106"/>
    </location>
</feature>
<evidence type="ECO:0000313" key="3">
    <source>
        <dbReference type="Proteomes" id="UP001056425"/>
    </source>
</evidence>
<dbReference type="AlphaFoldDB" id="A0A9E7SDE9"/>
<keyword evidence="1" id="KW-0812">Transmembrane</keyword>
<dbReference type="KEGG" id="thei:K1720_03455"/>
<name>A0A9E7SDE9_9EURY</name>
<feature type="transmembrane region" description="Helical" evidence="1">
    <location>
        <begin position="6"/>
        <end position="24"/>
    </location>
</feature>
<proteinExistence type="predicted"/>
<keyword evidence="1" id="KW-1133">Transmembrane helix</keyword>
<sequence length="126" mass="14259">MSIVDTVIYALLVIVYYMFLKTALEVFTYKKLRNYSILTISILGVVVSLKIDLFLGILVLFIILLRPIKLNLKEALVVALTAEFGFLLGVIVIMFILTTAGTVFGIEGLELNMTWEELFHYITTHP</sequence>
<dbReference type="Proteomes" id="UP001056425">
    <property type="component" value="Chromosome"/>
</dbReference>
<reference evidence="2 3" key="1">
    <citation type="submission" date="2021-08" db="EMBL/GenBank/DDBJ databases">
        <title>Thermococcus onnuriiensis IOH2.</title>
        <authorList>
            <person name="Park Y.-J."/>
        </authorList>
    </citation>
    <scope>NUCLEOTIDE SEQUENCE [LARGE SCALE GENOMIC DNA]</scope>
    <source>
        <strain evidence="2 3">IOH2</strain>
    </source>
</reference>
<dbReference type="EMBL" id="CP080572">
    <property type="protein sequence ID" value="USH00522.1"/>
    <property type="molecule type" value="Genomic_DNA"/>
</dbReference>
<dbReference type="GeneID" id="72777370"/>
<evidence type="ECO:0000313" key="2">
    <source>
        <dbReference type="EMBL" id="USH00522.1"/>
    </source>
</evidence>